<name>A0A5N1IJ23_9BACT</name>
<comment type="caution">
    <text evidence="1">The sequence shown here is derived from an EMBL/GenBank/DDBJ whole genome shotgun (WGS) entry which is preliminary data.</text>
</comment>
<proteinExistence type="predicted"/>
<dbReference type="EMBL" id="VTWT01000011">
    <property type="protein sequence ID" value="KAA9325632.1"/>
    <property type="molecule type" value="Genomic_DNA"/>
</dbReference>
<reference evidence="1 2" key="1">
    <citation type="submission" date="2019-09" db="EMBL/GenBank/DDBJ databases">
        <title>Genome sequence of Adhaeribacter sp. M2.</title>
        <authorList>
            <person name="Srinivasan S."/>
        </authorList>
    </citation>
    <scope>NUCLEOTIDE SEQUENCE [LARGE SCALE GENOMIC DNA]</scope>
    <source>
        <strain evidence="1 2">M2</strain>
    </source>
</reference>
<organism evidence="1 2">
    <name type="scientific">Adhaeribacter soli</name>
    <dbReference type="NCBI Taxonomy" id="2607655"/>
    <lineage>
        <taxon>Bacteria</taxon>
        <taxon>Pseudomonadati</taxon>
        <taxon>Bacteroidota</taxon>
        <taxon>Cytophagia</taxon>
        <taxon>Cytophagales</taxon>
        <taxon>Hymenobacteraceae</taxon>
        <taxon>Adhaeribacter</taxon>
    </lineage>
</organism>
<keyword evidence="2" id="KW-1185">Reference proteome</keyword>
<sequence>MMKQILFNFIFLSLTLEGFSQSLTLNELLKFQASAPEEINRILEKKNWQCVSVDEPTPELLGKTVWAYKPKPENGTAAAWCILYQGASTPNRILYNPTDGNVLAAIRKKVLKRKGIDPLDLKPEPLPEYVKAVDAFSDGEYIFLFQTYVQPGYGGIKIFRKADYLKALQN</sequence>
<evidence type="ECO:0000313" key="1">
    <source>
        <dbReference type="EMBL" id="KAA9325632.1"/>
    </source>
</evidence>
<protein>
    <submittedName>
        <fullName evidence="1">Uncharacterized protein</fullName>
    </submittedName>
</protein>
<evidence type="ECO:0000313" key="2">
    <source>
        <dbReference type="Proteomes" id="UP000326570"/>
    </source>
</evidence>
<dbReference type="Proteomes" id="UP000326570">
    <property type="component" value="Unassembled WGS sequence"/>
</dbReference>
<dbReference type="AlphaFoldDB" id="A0A5N1IJ23"/>
<gene>
    <name evidence="1" type="ORF">F0P94_16990</name>
</gene>
<accession>A0A5N1IJ23</accession>